<feature type="chain" id="PRO_5017610646" evidence="2">
    <location>
        <begin position="23"/>
        <end position="76"/>
    </location>
</feature>
<dbReference type="Proteomes" id="UP000259173">
    <property type="component" value="Unassembled WGS sequence"/>
</dbReference>
<dbReference type="AlphaFoldDB" id="A0A3B9KYD1"/>
<evidence type="ECO:0000313" key="3">
    <source>
        <dbReference type="EMBL" id="HAE93325.1"/>
    </source>
</evidence>
<organism evidence="3 4">
    <name type="scientific">Hyphomonas atlantica</name>
    <dbReference type="NCBI Taxonomy" id="1280948"/>
    <lineage>
        <taxon>Bacteria</taxon>
        <taxon>Pseudomonadati</taxon>
        <taxon>Pseudomonadota</taxon>
        <taxon>Alphaproteobacteria</taxon>
        <taxon>Hyphomonadales</taxon>
        <taxon>Hyphomonadaceae</taxon>
        <taxon>Hyphomonas</taxon>
    </lineage>
</organism>
<dbReference type="EMBL" id="DMBR01000064">
    <property type="protein sequence ID" value="HAE93325.1"/>
    <property type="molecule type" value="Genomic_DNA"/>
</dbReference>
<evidence type="ECO:0000256" key="1">
    <source>
        <dbReference type="SAM" id="MobiDB-lite"/>
    </source>
</evidence>
<feature type="signal peptide" evidence="2">
    <location>
        <begin position="1"/>
        <end position="22"/>
    </location>
</feature>
<sequence length="76" mass="7642">MNATMRHSICAALSVALSVACAPPPESFATREEAGASSPSIVEPPPAPGTMHSNATKPGDPVAQGEADVWTGVQKG</sequence>
<reference evidence="3 4" key="1">
    <citation type="journal article" date="2018" name="Nat. Biotechnol.">
        <title>A standardized bacterial taxonomy based on genome phylogeny substantially revises the tree of life.</title>
        <authorList>
            <person name="Parks D.H."/>
            <person name="Chuvochina M."/>
            <person name="Waite D.W."/>
            <person name="Rinke C."/>
            <person name="Skarshewski A."/>
            <person name="Chaumeil P.A."/>
            <person name="Hugenholtz P."/>
        </authorList>
    </citation>
    <scope>NUCLEOTIDE SEQUENCE [LARGE SCALE GENOMIC DNA]</scope>
    <source>
        <strain evidence="3">UBA8557</strain>
    </source>
</reference>
<evidence type="ECO:0000256" key="2">
    <source>
        <dbReference type="SAM" id="SignalP"/>
    </source>
</evidence>
<gene>
    <name evidence="3" type="ORF">DCG65_02105</name>
</gene>
<protein>
    <submittedName>
        <fullName evidence="3">Uncharacterized protein</fullName>
    </submittedName>
</protein>
<keyword evidence="2" id="KW-0732">Signal</keyword>
<comment type="caution">
    <text evidence="3">The sequence shown here is derived from an EMBL/GenBank/DDBJ whole genome shotgun (WGS) entry which is preliminary data.</text>
</comment>
<feature type="non-terminal residue" evidence="3">
    <location>
        <position position="76"/>
    </location>
</feature>
<feature type="region of interest" description="Disordered" evidence="1">
    <location>
        <begin position="26"/>
        <end position="76"/>
    </location>
</feature>
<dbReference type="PROSITE" id="PS51257">
    <property type="entry name" value="PROKAR_LIPOPROTEIN"/>
    <property type="match status" value="1"/>
</dbReference>
<name>A0A3B9KYD1_9PROT</name>
<accession>A0A3B9KYD1</accession>
<evidence type="ECO:0000313" key="4">
    <source>
        <dbReference type="Proteomes" id="UP000259173"/>
    </source>
</evidence>
<proteinExistence type="predicted"/>